<dbReference type="PANTHER" id="PTHR11362:SF148">
    <property type="entry name" value="CARBOXYPEPTIDASE Y INHIBITOR"/>
    <property type="match status" value="1"/>
</dbReference>
<dbReference type="GO" id="GO:0030162">
    <property type="term" value="P:regulation of proteolysis"/>
    <property type="evidence" value="ECO:0007669"/>
    <property type="project" value="TreeGrafter"/>
</dbReference>
<name>J7S5I8_HUIN7</name>
<dbReference type="Pfam" id="PF01161">
    <property type="entry name" value="PBP"/>
    <property type="match status" value="1"/>
</dbReference>
<evidence type="ECO:0000313" key="3">
    <source>
        <dbReference type="Proteomes" id="UP000006310"/>
    </source>
</evidence>
<dbReference type="HOGENOM" id="CLU_043994_3_1_1"/>
<dbReference type="GO" id="GO:0030414">
    <property type="term" value="F:peptidase inhibitor activity"/>
    <property type="evidence" value="ECO:0007669"/>
    <property type="project" value="TreeGrafter"/>
</dbReference>
<reference evidence="3" key="2">
    <citation type="submission" date="2012-08" db="EMBL/GenBank/DDBJ databases">
        <title>Genome sequence of Kazachstania naganishii.</title>
        <authorList>
            <person name="Gordon J.L."/>
            <person name="Armisen D."/>
            <person name="Proux-Wera E."/>
            <person name="OhEigeartaigh S.S."/>
            <person name="Byrne K.P."/>
            <person name="Wolfe K.H."/>
        </authorList>
    </citation>
    <scope>NUCLEOTIDE SEQUENCE [LARGE SCALE GENOMIC DNA]</scope>
    <source>
        <strain evidence="3">ATCC MYA-139 / BCRC 22969 / CBS 8797 / CCRC 22969 / KCTC 17520 / NBRC 10181 / NCYC 3082</strain>
    </source>
</reference>
<dbReference type="STRING" id="1071383.J7S5I8"/>
<dbReference type="RefSeq" id="XP_022463422.1">
    <property type="nucleotide sequence ID" value="XM_022606758.1"/>
</dbReference>
<dbReference type="OMA" id="NWGYGTP"/>
<organism evidence="2 3">
    <name type="scientific">Huiozyma naganishii (strain ATCC MYA-139 / BCRC 22969 / CBS 8797 / KCTC 17520 / NBRC 10181 / NCYC 3082 / Yp74L-3)</name>
    <name type="common">Yeast</name>
    <name type="synonym">Kazachstania naganishii</name>
    <dbReference type="NCBI Taxonomy" id="1071383"/>
    <lineage>
        <taxon>Eukaryota</taxon>
        <taxon>Fungi</taxon>
        <taxon>Dikarya</taxon>
        <taxon>Ascomycota</taxon>
        <taxon>Saccharomycotina</taxon>
        <taxon>Saccharomycetes</taxon>
        <taxon>Saccharomycetales</taxon>
        <taxon>Saccharomycetaceae</taxon>
        <taxon>Huiozyma</taxon>
    </lineage>
</organism>
<dbReference type="KEGG" id="kng:KNAG_0C00620"/>
<dbReference type="OrthoDB" id="2506647at2759"/>
<dbReference type="GeneID" id="34524856"/>
<dbReference type="EMBL" id="HE978316">
    <property type="protein sequence ID" value="CCK69176.1"/>
    <property type="molecule type" value="Genomic_DNA"/>
</dbReference>
<dbReference type="Proteomes" id="UP000006310">
    <property type="component" value="Chromosome 3"/>
</dbReference>
<dbReference type="InterPro" id="IPR001858">
    <property type="entry name" value="Phosphatidylethanolamine-bd_CS"/>
</dbReference>
<dbReference type="PANTHER" id="PTHR11362">
    <property type="entry name" value="PHOSPHATIDYLETHANOLAMINE-BINDING PROTEIN"/>
    <property type="match status" value="1"/>
</dbReference>
<sequence>MHKAINITGTVLESLKKHDIFKDVLLSTGVDTFKPAGTLAIEYPVPDVTVAMGNKLTTGTTQEKPKVFYAADQAHPLDLTASYTLVMTDPDAPSRTDHKWSEYCHYVETGVKFKDPSGGFVEGGHILQPYLGPGPPEGTGFHRYVWLLYQEPGAGPKQLSAIGDRPNWGFGQPGVGVDKWANLNSLKLLAVNFFFAEHE</sequence>
<evidence type="ECO:0000256" key="1">
    <source>
        <dbReference type="ARBA" id="ARBA00007091"/>
    </source>
</evidence>
<dbReference type="Gene3D" id="3.90.280.10">
    <property type="entry name" value="PEBP-like"/>
    <property type="match status" value="1"/>
</dbReference>
<reference evidence="2 3" key="1">
    <citation type="journal article" date="2011" name="Proc. Natl. Acad. Sci. U.S.A.">
        <title>Evolutionary erosion of yeast sex chromosomes by mating-type switching accidents.</title>
        <authorList>
            <person name="Gordon J.L."/>
            <person name="Armisen D."/>
            <person name="Proux-Wera E."/>
            <person name="Oheigeartaigh S.S."/>
            <person name="Byrne K.P."/>
            <person name="Wolfe K.H."/>
        </authorList>
    </citation>
    <scope>NUCLEOTIDE SEQUENCE [LARGE SCALE GENOMIC DNA]</scope>
    <source>
        <strain evidence="3">ATCC MYA-139 / BCRC 22969 / CBS 8797 / CCRC 22969 / KCTC 17520 / NBRC 10181 / NCYC 3082</strain>
    </source>
</reference>
<dbReference type="eggNOG" id="KOG3346">
    <property type="taxonomic scope" value="Eukaryota"/>
</dbReference>
<gene>
    <name evidence="2" type="primary">KNAG0C00620</name>
    <name evidence="2" type="ordered locus">KNAG_0C00620</name>
</gene>
<proteinExistence type="inferred from homology"/>
<evidence type="ECO:0000313" key="2">
    <source>
        <dbReference type="EMBL" id="CCK69176.1"/>
    </source>
</evidence>
<protein>
    <recommendedName>
        <fullName evidence="4">Phosphatidylethanolamine-binding protein</fullName>
    </recommendedName>
</protein>
<evidence type="ECO:0008006" key="4">
    <source>
        <dbReference type="Google" id="ProtNLM"/>
    </source>
</evidence>
<dbReference type="GO" id="GO:0005543">
    <property type="term" value="F:phospholipid binding"/>
    <property type="evidence" value="ECO:0007669"/>
    <property type="project" value="TreeGrafter"/>
</dbReference>
<keyword evidence="3" id="KW-1185">Reference proteome</keyword>
<dbReference type="CDD" id="cd00866">
    <property type="entry name" value="PEBP_euk"/>
    <property type="match status" value="1"/>
</dbReference>
<dbReference type="InterPro" id="IPR036610">
    <property type="entry name" value="PEBP-like_sf"/>
</dbReference>
<comment type="similarity">
    <text evidence="1">Belongs to the phosphatidylethanolamine-binding protein family.</text>
</comment>
<dbReference type="PROSITE" id="PS01220">
    <property type="entry name" value="PBP"/>
    <property type="match status" value="1"/>
</dbReference>
<accession>J7S5I8</accession>
<dbReference type="GO" id="GO:0046578">
    <property type="term" value="P:regulation of Ras protein signal transduction"/>
    <property type="evidence" value="ECO:0007669"/>
    <property type="project" value="TreeGrafter"/>
</dbReference>
<dbReference type="InterPro" id="IPR008914">
    <property type="entry name" value="PEBP"/>
</dbReference>
<dbReference type="SUPFAM" id="SSF49777">
    <property type="entry name" value="PEBP-like"/>
    <property type="match status" value="1"/>
</dbReference>
<dbReference type="InterPro" id="IPR035810">
    <property type="entry name" value="PEBP_euk"/>
</dbReference>
<dbReference type="AlphaFoldDB" id="J7S5I8"/>